<evidence type="ECO:0000313" key="2">
    <source>
        <dbReference type="EMBL" id="CEG39578.1"/>
    </source>
</evidence>
<evidence type="ECO:0000256" key="1">
    <source>
        <dbReference type="SAM" id="Phobius"/>
    </source>
</evidence>
<evidence type="ECO:0000313" key="3">
    <source>
        <dbReference type="Proteomes" id="UP000054928"/>
    </source>
</evidence>
<sequence length="233" mass="25170">MRFSSADRSAGRCSISFSYFCKSPISEVIAASPEIPIPSVLATPSGKSRSNTLVEASAARPAFVDSASVKLTLFYLPFSRPTTVHFVPSYAANISVNTHIIQSMSIGHLFYKVFIVALSLFVGIATYVYVRDDLHSIRASKANSTSIHEERMKGQEYSKAMIDDGNKSEIFPILQMGLPTVKDAELVKGVEHQLPEAVAAEASTSVSGRDLLEGVASTAQHTTHDPTDVSSRN</sequence>
<dbReference type="RefSeq" id="XP_024575947.1">
    <property type="nucleotide sequence ID" value="XM_024725141.1"/>
</dbReference>
<keyword evidence="1" id="KW-0472">Membrane</keyword>
<keyword evidence="3" id="KW-1185">Reference proteome</keyword>
<feature type="transmembrane region" description="Helical" evidence="1">
    <location>
        <begin position="109"/>
        <end position="130"/>
    </location>
</feature>
<reference evidence="3" key="1">
    <citation type="submission" date="2014-09" db="EMBL/GenBank/DDBJ databases">
        <authorList>
            <person name="Sharma Rahul"/>
            <person name="Thines Marco"/>
        </authorList>
    </citation>
    <scope>NUCLEOTIDE SEQUENCE [LARGE SCALE GENOMIC DNA]</scope>
</reference>
<accession>A0A0P1AET3</accession>
<dbReference type="GeneID" id="36404873"/>
<organism evidence="2 3">
    <name type="scientific">Plasmopara halstedii</name>
    <name type="common">Downy mildew of sunflower</name>
    <dbReference type="NCBI Taxonomy" id="4781"/>
    <lineage>
        <taxon>Eukaryota</taxon>
        <taxon>Sar</taxon>
        <taxon>Stramenopiles</taxon>
        <taxon>Oomycota</taxon>
        <taxon>Peronosporomycetes</taxon>
        <taxon>Peronosporales</taxon>
        <taxon>Peronosporaceae</taxon>
        <taxon>Plasmopara</taxon>
    </lineage>
</organism>
<proteinExistence type="predicted"/>
<dbReference type="Proteomes" id="UP000054928">
    <property type="component" value="Unassembled WGS sequence"/>
</dbReference>
<keyword evidence="1" id="KW-0812">Transmembrane</keyword>
<name>A0A0P1AET3_PLAHL</name>
<dbReference type="EMBL" id="CCYD01000428">
    <property type="protein sequence ID" value="CEG39578.1"/>
    <property type="molecule type" value="Genomic_DNA"/>
</dbReference>
<dbReference type="AlphaFoldDB" id="A0A0P1AET3"/>
<keyword evidence="1" id="KW-1133">Transmembrane helix</keyword>
<protein>
    <submittedName>
        <fullName evidence="2">Uncharacterized protein</fullName>
    </submittedName>
</protein>